<dbReference type="Gene3D" id="1.10.1040.10">
    <property type="entry name" value="N-(1-d-carboxylethyl)-l-norvaline Dehydrogenase, domain 2"/>
    <property type="match status" value="1"/>
</dbReference>
<name>A0A090WD26_NONUL</name>
<dbReference type="GO" id="GO:0003857">
    <property type="term" value="F:(3S)-3-hydroxyacyl-CoA dehydrogenase (NAD+) activity"/>
    <property type="evidence" value="ECO:0007669"/>
    <property type="project" value="UniProtKB-EC"/>
</dbReference>
<keyword evidence="2" id="KW-0560">Oxidoreductase</keyword>
<evidence type="ECO:0000313" key="3">
    <source>
        <dbReference type="Proteomes" id="UP000029647"/>
    </source>
</evidence>
<reference evidence="2 3" key="1">
    <citation type="journal article" date="2014" name="Genome Announc.">
        <title>Draft Genome Sequences of Marine Flavobacterium Nonlabens Strains NR17, NR24, NR27, NR32, NR33, and Ara13.</title>
        <authorList>
            <person name="Nakanishi M."/>
            <person name="Meirelles P."/>
            <person name="Suzuki R."/>
            <person name="Takatani N."/>
            <person name="Mino S."/>
            <person name="Suda W."/>
            <person name="Oshima K."/>
            <person name="Hattori M."/>
            <person name="Ohkuma M."/>
            <person name="Hosokawa M."/>
            <person name="Miyashita K."/>
            <person name="Thompson F.L."/>
            <person name="Niwa A."/>
            <person name="Sawabe T."/>
            <person name="Sawabe T."/>
        </authorList>
    </citation>
    <scope>NUCLEOTIDE SEQUENCE [LARGE SCALE GENOMIC DNA]</scope>
    <source>
        <strain evidence="3">JCM19275</strain>
    </source>
</reference>
<dbReference type="GO" id="GO:0006631">
    <property type="term" value="P:fatty acid metabolic process"/>
    <property type="evidence" value="ECO:0007669"/>
    <property type="project" value="InterPro"/>
</dbReference>
<dbReference type="Proteomes" id="UP000029647">
    <property type="component" value="Unassembled WGS sequence"/>
</dbReference>
<dbReference type="AlphaFoldDB" id="A0A090WD26"/>
<evidence type="ECO:0000259" key="1">
    <source>
        <dbReference type="Pfam" id="PF00725"/>
    </source>
</evidence>
<dbReference type="EC" id="1.1.1.35" evidence="2"/>
<protein>
    <submittedName>
        <fullName evidence="2">3-hydroxybutyryl-CoA dehydrogenase</fullName>
        <ecNumber evidence="2">1.1.1.157</ecNumber>
        <ecNumber evidence="2">1.1.1.35</ecNumber>
    </submittedName>
</protein>
<comment type="caution">
    <text evidence="2">The sequence shown here is derived from an EMBL/GenBank/DDBJ whole genome shotgun (WGS) entry which is preliminary data.</text>
</comment>
<dbReference type="EMBL" id="BBNT01000003">
    <property type="protein sequence ID" value="GAL74871.1"/>
    <property type="molecule type" value="Genomic_DNA"/>
</dbReference>
<dbReference type="InterPro" id="IPR008927">
    <property type="entry name" value="6-PGluconate_DH-like_C_sf"/>
</dbReference>
<dbReference type="Pfam" id="PF00725">
    <property type="entry name" value="3HCDH"/>
    <property type="match status" value="1"/>
</dbReference>
<dbReference type="InterPro" id="IPR006108">
    <property type="entry name" value="3HC_DH_C"/>
</dbReference>
<dbReference type="GO" id="GO:0008691">
    <property type="term" value="F:3-hydroxybutyryl-CoA dehydrogenase activity"/>
    <property type="evidence" value="ECO:0007669"/>
    <property type="project" value="UniProtKB-EC"/>
</dbReference>
<evidence type="ECO:0000313" key="2">
    <source>
        <dbReference type="EMBL" id="GAL74871.1"/>
    </source>
</evidence>
<gene>
    <name evidence="2" type="ORF">JCM19275_910</name>
</gene>
<sequence>MDSEHAFAKADPVKSPELIKEIQDRVLIMLINEAADALFLNIATAQGIDSAMTKGVNYPKGLLAWANEKGIEWCVNGLDAMCDLYREDRYRCSPILRKMNAAGTKFSL</sequence>
<dbReference type="InterPro" id="IPR013328">
    <property type="entry name" value="6PGD_dom2"/>
</dbReference>
<accession>A0A090WD26</accession>
<dbReference type="SUPFAM" id="SSF48179">
    <property type="entry name" value="6-phosphogluconate dehydrogenase C-terminal domain-like"/>
    <property type="match status" value="1"/>
</dbReference>
<feature type="domain" description="3-hydroxyacyl-CoA dehydrogenase C-terminal" evidence="1">
    <location>
        <begin position="23"/>
        <end position="103"/>
    </location>
</feature>
<organism evidence="2 3">
    <name type="scientific">Nonlabens ulvanivorans</name>
    <name type="common">Persicivirga ulvanivorans</name>
    <dbReference type="NCBI Taxonomy" id="906888"/>
    <lineage>
        <taxon>Bacteria</taxon>
        <taxon>Pseudomonadati</taxon>
        <taxon>Bacteroidota</taxon>
        <taxon>Flavobacteriia</taxon>
        <taxon>Flavobacteriales</taxon>
        <taxon>Flavobacteriaceae</taxon>
        <taxon>Nonlabens</taxon>
    </lineage>
</organism>
<proteinExistence type="predicted"/>
<dbReference type="EC" id="1.1.1.157" evidence="2"/>